<reference evidence="2 3" key="1">
    <citation type="submission" date="2019-04" db="EMBL/GenBank/DDBJ databases">
        <authorList>
            <person name="Grouzdev D.S."/>
            <person name="Nazina T.N."/>
        </authorList>
    </citation>
    <scope>NUCLEOTIDE SEQUENCE [LARGE SCALE GENOMIC DNA]</scope>
    <source>
        <strain evidence="2 3">SHC 3-19</strain>
    </source>
</reference>
<dbReference type="SMART" id="SM00953">
    <property type="entry name" value="RES"/>
    <property type="match status" value="1"/>
</dbReference>
<keyword evidence="3" id="KW-1185">Reference proteome</keyword>
<dbReference type="Proteomes" id="UP000308508">
    <property type="component" value="Unassembled WGS sequence"/>
</dbReference>
<dbReference type="AlphaFoldDB" id="A0A5R9PEQ7"/>
<protein>
    <submittedName>
        <fullName evidence="2">RES domain-containing protein</fullName>
    </submittedName>
</protein>
<dbReference type="EMBL" id="SROY01000002">
    <property type="protein sequence ID" value="TLX21989.1"/>
    <property type="molecule type" value="Genomic_DNA"/>
</dbReference>
<evidence type="ECO:0000259" key="1">
    <source>
        <dbReference type="SMART" id="SM00953"/>
    </source>
</evidence>
<proteinExistence type="predicted"/>
<sequence length="194" mass="21108">MNKNLDEALEDSFPASDPPAFTSSVAATAATDVLPASTDDAARDGRVHVYRIVEDRKSAQAFSGAESAAEGRWTSRENPAIYASLSPAGAMLEFMAHLEGRTPQSLVLAVASLPVQDILVQGELLADWDQRPYREHVQAIGDTWHKSGKSLALRVPSALCPDECNVLINPDHPHFAQMVVIRLLPVTVDERIRI</sequence>
<gene>
    <name evidence="2" type="ORF">E5S66_05525</name>
</gene>
<comment type="caution">
    <text evidence="2">The sequence shown here is derived from an EMBL/GenBank/DDBJ whole genome shotgun (WGS) entry which is preliminary data.</text>
</comment>
<dbReference type="Pfam" id="PF08808">
    <property type="entry name" value="RES"/>
    <property type="match status" value="1"/>
</dbReference>
<accession>A0A5R9PEQ7</accession>
<name>A0A5R9PEQ7_9GAMM</name>
<feature type="domain" description="RES" evidence="1">
    <location>
        <begin position="61"/>
        <end position="182"/>
    </location>
</feature>
<dbReference type="STRING" id="1123377.GCA_000423885_01180"/>
<evidence type="ECO:0000313" key="3">
    <source>
        <dbReference type="Proteomes" id="UP000308508"/>
    </source>
</evidence>
<organism evidence="2 3">
    <name type="scientific">Thermomonas fusca</name>
    <dbReference type="NCBI Taxonomy" id="215690"/>
    <lineage>
        <taxon>Bacteria</taxon>
        <taxon>Pseudomonadati</taxon>
        <taxon>Pseudomonadota</taxon>
        <taxon>Gammaproteobacteria</taxon>
        <taxon>Lysobacterales</taxon>
        <taxon>Lysobacteraceae</taxon>
        <taxon>Thermomonas</taxon>
    </lineage>
</organism>
<dbReference type="RefSeq" id="WP_138348241.1">
    <property type="nucleotide sequence ID" value="NZ_SROY01000002.1"/>
</dbReference>
<evidence type="ECO:0000313" key="2">
    <source>
        <dbReference type="EMBL" id="TLX21989.1"/>
    </source>
</evidence>
<dbReference type="InterPro" id="IPR014914">
    <property type="entry name" value="RES_dom"/>
</dbReference>